<dbReference type="GO" id="GO:0015036">
    <property type="term" value="F:disulfide oxidoreductase activity"/>
    <property type="evidence" value="ECO:0007669"/>
    <property type="project" value="InterPro"/>
</dbReference>
<dbReference type="Pfam" id="PF08534">
    <property type="entry name" value="Redoxin"/>
    <property type="match status" value="1"/>
</dbReference>
<keyword evidence="7" id="KW-0472">Membrane</keyword>
<dbReference type="GO" id="GO:0030288">
    <property type="term" value="C:outer membrane-bounded periplasmic space"/>
    <property type="evidence" value="ECO:0007669"/>
    <property type="project" value="InterPro"/>
</dbReference>
<feature type="transmembrane region" description="Helical" evidence="7">
    <location>
        <begin position="36"/>
        <end position="55"/>
    </location>
</feature>
<protein>
    <submittedName>
        <fullName evidence="9">Thiol:disulfide interchange protein</fullName>
    </submittedName>
</protein>
<dbReference type="Gene3D" id="3.40.30.10">
    <property type="entry name" value="Glutaredoxin"/>
    <property type="match status" value="1"/>
</dbReference>
<comment type="subcellular location">
    <subcellularLocation>
        <location evidence="1">Cell envelope</location>
    </subcellularLocation>
</comment>
<name>A0A231V425_9HYPH</name>
<dbReference type="InterPro" id="IPR013766">
    <property type="entry name" value="Thioredoxin_domain"/>
</dbReference>
<gene>
    <name evidence="9" type="ORF">B7H23_05185</name>
</gene>
<dbReference type="NCBIfam" id="TIGR00385">
    <property type="entry name" value="dsbE"/>
    <property type="match status" value="1"/>
</dbReference>
<dbReference type="InterPro" id="IPR004799">
    <property type="entry name" value="Periplasmic_diS_OxRdtase_DsbE"/>
</dbReference>
<proteinExistence type="inferred from homology"/>
<dbReference type="CDD" id="cd03010">
    <property type="entry name" value="TlpA_like_DsbE"/>
    <property type="match status" value="1"/>
</dbReference>
<keyword evidence="3" id="KW-0201">Cytochrome c-type biogenesis</keyword>
<evidence type="ECO:0000256" key="5">
    <source>
        <dbReference type="ARBA" id="ARBA00023284"/>
    </source>
</evidence>
<evidence type="ECO:0000256" key="3">
    <source>
        <dbReference type="ARBA" id="ARBA00022748"/>
    </source>
</evidence>
<dbReference type="AlphaFoldDB" id="A0A231V425"/>
<comment type="similarity">
    <text evidence="2">Belongs to the thioredoxin family. DsbE subfamily.</text>
</comment>
<evidence type="ECO:0000256" key="2">
    <source>
        <dbReference type="ARBA" id="ARBA00007758"/>
    </source>
</evidence>
<dbReference type="InterPro" id="IPR050553">
    <property type="entry name" value="Thioredoxin_ResA/DsbE_sf"/>
</dbReference>
<evidence type="ECO:0000313" key="9">
    <source>
        <dbReference type="EMBL" id="OXT02942.1"/>
    </source>
</evidence>
<dbReference type="InterPro" id="IPR036249">
    <property type="entry name" value="Thioredoxin-like_sf"/>
</dbReference>
<dbReference type="EMBL" id="NBYO01000001">
    <property type="protein sequence ID" value="OXT02942.1"/>
    <property type="molecule type" value="Genomic_DNA"/>
</dbReference>
<evidence type="ECO:0000256" key="7">
    <source>
        <dbReference type="SAM" id="Phobius"/>
    </source>
</evidence>
<evidence type="ECO:0000259" key="8">
    <source>
        <dbReference type="PROSITE" id="PS51352"/>
    </source>
</evidence>
<feature type="region of interest" description="Disordered" evidence="6">
    <location>
        <begin position="1"/>
        <end position="32"/>
    </location>
</feature>
<evidence type="ECO:0000256" key="4">
    <source>
        <dbReference type="ARBA" id="ARBA00023157"/>
    </source>
</evidence>
<evidence type="ECO:0000256" key="1">
    <source>
        <dbReference type="ARBA" id="ARBA00004196"/>
    </source>
</evidence>
<evidence type="ECO:0000256" key="6">
    <source>
        <dbReference type="SAM" id="MobiDB-lite"/>
    </source>
</evidence>
<dbReference type="SUPFAM" id="SSF52833">
    <property type="entry name" value="Thioredoxin-like"/>
    <property type="match status" value="1"/>
</dbReference>
<dbReference type="Proteomes" id="UP000215405">
    <property type="component" value="Unassembled WGS sequence"/>
</dbReference>
<dbReference type="GO" id="GO:0017004">
    <property type="term" value="P:cytochrome complex assembly"/>
    <property type="evidence" value="ECO:0007669"/>
    <property type="project" value="UniProtKB-KW"/>
</dbReference>
<keyword evidence="4" id="KW-1015">Disulfide bond</keyword>
<keyword evidence="7" id="KW-1133">Transmembrane helix</keyword>
<reference evidence="10" key="1">
    <citation type="journal article" date="2017" name="Int. J. Syst. Evol. Microbiol.">
        <title>Notoacmeibacter marinus gen. nov., sp. nov., isolated from the gut of a limpet and proposal of Notoacmeibacteraceae fam. nov. in the order Rhizobiales of the class Alphaproteobacteria.</title>
        <authorList>
            <person name="Huang Z."/>
            <person name="Guo F."/>
            <person name="Lai Q."/>
        </authorList>
    </citation>
    <scope>NUCLEOTIDE SEQUENCE [LARGE SCALE GENOMIC DNA]</scope>
    <source>
        <strain evidence="10">XMTR2A4</strain>
    </source>
</reference>
<evidence type="ECO:0000313" key="10">
    <source>
        <dbReference type="Proteomes" id="UP000215405"/>
    </source>
</evidence>
<dbReference type="PANTHER" id="PTHR42852:SF6">
    <property type="entry name" value="THIOL:DISULFIDE INTERCHANGE PROTEIN DSBE"/>
    <property type="match status" value="1"/>
</dbReference>
<dbReference type="InterPro" id="IPR013740">
    <property type="entry name" value="Redoxin"/>
</dbReference>
<accession>A0A231V425</accession>
<dbReference type="InterPro" id="IPR017937">
    <property type="entry name" value="Thioredoxin_CS"/>
</dbReference>
<feature type="domain" description="Thioredoxin" evidence="8">
    <location>
        <begin position="68"/>
        <end position="211"/>
    </location>
</feature>
<dbReference type="PROSITE" id="PS51352">
    <property type="entry name" value="THIOREDOXIN_2"/>
    <property type="match status" value="1"/>
</dbReference>
<organism evidence="9 10">
    <name type="scientific">Notoacmeibacter marinus</name>
    <dbReference type="NCBI Taxonomy" id="1876515"/>
    <lineage>
        <taxon>Bacteria</taxon>
        <taxon>Pseudomonadati</taxon>
        <taxon>Pseudomonadota</taxon>
        <taxon>Alphaproteobacteria</taxon>
        <taxon>Hyphomicrobiales</taxon>
        <taxon>Notoacmeibacteraceae</taxon>
        <taxon>Notoacmeibacter</taxon>
    </lineage>
</organism>
<sequence length="226" mass="24571">MPATVAGRTVRRRFVKPSEKKASQPSGPPQPERKRAVLFLPVILFALVAAIFLAMEISGRDTSTVPSALIGQQAPRTTLTPLEGLEQPGLDTEKLKGQVALVNVFASWCAPCRVEHPVLMDLSEDNRFLMVGLNYKDASDNARRFLGELGDPYDAVGVDPSGRAAIDWGVYGVPETFLLDRNGIIVWKHVGPLTTERVQSELMPRIEEALEASPGEEPGMEAPPSS</sequence>
<keyword evidence="10" id="KW-1185">Reference proteome</keyword>
<comment type="caution">
    <text evidence="9">The sequence shown here is derived from an EMBL/GenBank/DDBJ whole genome shotgun (WGS) entry which is preliminary data.</text>
</comment>
<dbReference type="PROSITE" id="PS00194">
    <property type="entry name" value="THIOREDOXIN_1"/>
    <property type="match status" value="1"/>
</dbReference>
<keyword evidence="7" id="KW-0812">Transmembrane</keyword>
<dbReference type="PANTHER" id="PTHR42852">
    <property type="entry name" value="THIOL:DISULFIDE INTERCHANGE PROTEIN DSBE"/>
    <property type="match status" value="1"/>
</dbReference>
<keyword evidence="5" id="KW-0676">Redox-active center</keyword>